<keyword evidence="4" id="KW-1003">Cell membrane</keyword>
<dbReference type="PANTHER" id="PTHR42718:SF42">
    <property type="entry name" value="EXPORT PROTEIN"/>
    <property type="match status" value="1"/>
</dbReference>
<dbReference type="GO" id="GO:0005886">
    <property type="term" value="C:plasma membrane"/>
    <property type="evidence" value="ECO:0007669"/>
    <property type="project" value="UniProtKB-SubCell"/>
</dbReference>
<dbReference type="Proteomes" id="UP000321798">
    <property type="component" value="Unassembled WGS sequence"/>
</dbReference>
<evidence type="ECO:0000256" key="7">
    <source>
        <dbReference type="ARBA" id="ARBA00023136"/>
    </source>
</evidence>
<proteinExistence type="inferred from homology"/>
<gene>
    <name evidence="11" type="ORF">CSO01_28060</name>
</gene>
<dbReference type="InterPro" id="IPR011701">
    <property type="entry name" value="MFS"/>
</dbReference>
<keyword evidence="12" id="KW-1185">Reference proteome</keyword>
<keyword evidence="6 9" id="KW-1133">Transmembrane helix</keyword>
<keyword evidence="5 9" id="KW-0812">Transmembrane</keyword>
<dbReference type="EMBL" id="BKAL01000010">
    <property type="protein sequence ID" value="GEP70091.1"/>
    <property type="molecule type" value="Genomic_DNA"/>
</dbReference>
<evidence type="ECO:0000256" key="9">
    <source>
        <dbReference type="SAM" id="Phobius"/>
    </source>
</evidence>
<dbReference type="PANTHER" id="PTHR42718">
    <property type="entry name" value="MAJOR FACILITATOR SUPERFAMILY MULTIDRUG TRANSPORTER MFSC"/>
    <property type="match status" value="1"/>
</dbReference>
<evidence type="ECO:0000313" key="11">
    <source>
        <dbReference type="EMBL" id="GEP70091.1"/>
    </source>
</evidence>
<dbReference type="InterPro" id="IPR020846">
    <property type="entry name" value="MFS_dom"/>
</dbReference>
<evidence type="ECO:0000256" key="5">
    <source>
        <dbReference type="ARBA" id="ARBA00022692"/>
    </source>
</evidence>
<dbReference type="Pfam" id="PF07690">
    <property type="entry name" value="MFS_1"/>
    <property type="match status" value="1"/>
</dbReference>
<feature type="transmembrane region" description="Helical" evidence="9">
    <location>
        <begin position="209"/>
        <end position="229"/>
    </location>
</feature>
<reference evidence="11 12" key="1">
    <citation type="submission" date="2019-07" db="EMBL/GenBank/DDBJ databases">
        <title>Whole genome shotgun sequence of Cellulomonas soli NBRC 109434.</title>
        <authorList>
            <person name="Hosoyama A."/>
            <person name="Uohara A."/>
            <person name="Ohji S."/>
            <person name="Ichikawa N."/>
        </authorList>
    </citation>
    <scope>NUCLEOTIDE SEQUENCE [LARGE SCALE GENOMIC DNA]</scope>
    <source>
        <strain evidence="11 12">NBRC 109434</strain>
    </source>
</reference>
<feature type="transmembrane region" description="Helical" evidence="9">
    <location>
        <begin position="317"/>
        <end position="336"/>
    </location>
</feature>
<feature type="transmembrane region" description="Helical" evidence="9">
    <location>
        <begin position="244"/>
        <end position="263"/>
    </location>
</feature>
<dbReference type="AlphaFoldDB" id="A0A512PFW8"/>
<sequence length="562" mass="57782">MTTPAPAPAPVPRALVDLHGRSPWSILPPLCLGFFMIMVDTTIVNIAVPTLVSTFDASLTAVGWVNSAYLLTFAVLLLVTGRLGDTFGPRPVFVVGLVVFTLSSLWCGMSGSIGMLVAARAVQGIGGALMTPQTMSMITRVFPPQQRGAAMGIWGAVAGVATITGPVLGGLLVETVGWEWIFFVNIPVGVVALVLAVRRLPSLERHTRSFDGVGVALSVVGMFLLVFGIQEGATYDWGTITGPITVWSVIAAGVVVLVGFILWQRHRGQDALLPLTLFHRRNFSLSNVAGATVSFAMIGIFFPLTLFLQSVLGLSPLQAALVNLPGSLISGVVAPFAGRLSDRVPGKWVVASGFAFLTISVVWLSVIIEPGLVAWHVLGPMAVFGLGTGCLFSPLANLATSGLDQRTAGAGAGAFNTTRQIGGVIGSAAIVAMLTSRLAATIPAAAQDAAGRLPEAFRQQFVDGFAQADVSSFSGGSGGGLTLPDSVPADVAAQVQQVALDAVHSGFATAVGQTLLLAAAVLVLGLVSALAMHGIRPQHGHTPAPAPAEPAVAAVEGSTAEA</sequence>
<dbReference type="FunFam" id="1.20.1720.10:FF:000021">
    <property type="entry name" value="Drug resistance transporter, EmrB/QacA subfamily"/>
    <property type="match status" value="1"/>
</dbReference>
<evidence type="ECO:0000256" key="1">
    <source>
        <dbReference type="ARBA" id="ARBA00004651"/>
    </source>
</evidence>
<dbReference type="CDD" id="cd17321">
    <property type="entry name" value="MFS_MMR_MDR_like"/>
    <property type="match status" value="1"/>
</dbReference>
<feature type="transmembrane region" description="Helical" evidence="9">
    <location>
        <begin position="348"/>
        <end position="368"/>
    </location>
</feature>
<dbReference type="RefSeq" id="WP_146953871.1">
    <property type="nucleotide sequence ID" value="NZ_BAABBJ010000002.1"/>
</dbReference>
<evidence type="ECO:0000256" key="6">
    <source>
        <dbReference type="ARBA" id="ARBA00022989"/>
    </source>
</evidence>
<dbReference type="PRINTS" id="PR01036">
    <property type="entry name" value="TCRTETB"/>
</dbReference>
<keyword evidence="3" id="KW-0813">Transport</keyword>
<comment type="similarity">
    <text evidence="2">Belongs to the major facilitator superfamily. EmrB family.</text>
</comment>
<organism evidence="11 12">
    <name type="scientific">Cellulomonas soli</name>
    <dbReference type="NCBI Taxonomy" id="931535"/>
    <lineage>
        <taxon>Bacteria</taxon>
        <taxon>Bacillati</taxon>
        <taxon>Actinomycetota</taxon>
        <taxon>Actinomycetes</taxon>
        <taxon>Micrococcales</taxon>
        <taxon>Cellulomonadaceae</taxon>
        <taxon>Cellulomonas</taxon>
    </lineage>
</organism>
<comment type="caution">
    <text evidence="11">The sequence shown here is derived from an EMBL/GenBank/DDBJ whole genome shotgun (WGS) entry which is preliminary data.</text>
</comment>
<evidence type="ECO:0000259" key="10">
    <source>
        <dbReference type="PROSITE" id="PS50850"/>
    </source>
</evidence>
<feature type="region of interest" description="Disordered" evidence="8">
    <location>
        <begin position="539"/>
        <end position="562"/>
    </location>
</feature>
<feature type="transmembrane region" description="Helical" evidence="9">
    <location>
        <begin position="374"/>
        <end position="396"/>
    </location>
</feature>
<dbReference type="Gene3D" id="1.20.1250.20">
    <property type="entry name" value="MFS general substrate transporter like domains"/>
    <property type="match status" value="1"/>
</dbReference>
<dbReference type="GO" id="GO:0022857">
    <property type="term" value="F:transmembrane transporter activity"/>
    <property type="evidence" value="ECO:0007669"/>
    <property type="project" value="InterPro"/>
</dbReference>
<feature type="transmembrane region" description="Helical" evidence="9">
    <location>
        <begin position="92"/>
        <end position="118"/>
    </location>
</feature>
<feature type="transmembrane region" description="Helical" evidence="9">
    <location>
        <begin position="149"/>
        <end position="168"/>
    </location>
</feature>
<keyword evidence="7 9" id="KW-0472">Membrane</keyword>
<feature type="transmembrane region" description="Helical" evidence="9">
    <location>
        <begin position="515"/>
        <end position="535"/>
    </location>
</feature>
<evidence type="ECO:0000256" key="4">
    <source>
        <dbReference type="ARBA" id="ARBA00022475"/>
    </source>
</evidence>
<feature type="transmembrane region" description="Helical" evidence="9">
    <location>
        <begin position="30"/>
        <end position="55"/>
    </location>
</feature>
<evidence type="ECO:0000256" key="3">
    <source>
        <dbReference type="ARBA" id="ARBA00022448"/>
    </source>
</evidence>
<dbReference type="InterPro" id="IPR004638">
    <property type="entry name" value="EmrB-like"/>
</dbReference>
<dbReference type="InterPro" id="IPR036259">
    <property type="entry name" value="MFS_trans_sf"/>
</dbReference>
<dbReference type="NCBIfam" id="TIGR00711">
    <property type="entry name" value="efflux_EmrB"/>
    <property type="match status" value="1"/>
</dbReference>
<dbReference type="SUPFAM" id="SSF103473">
    <property type="entry name" value="MFS general substrate transporter"/>
    <property type="match status" value="1"/>
</dbReference>
<dbReference type="PROSITE" id="PS50850">
    <property type="entry name" value="MFS"/>
    <property type="match status" value="1"/>
</dbReference>
<accession>A0A512PFW8</accession>
<feature type="transmembrane region" description="Helical" evidence="9">
    <location>
        <begin position="284"/>
        <end position="305"/>
    </location>
</feature>
<comment type="subcellular location">
    <subcellularLocation>
        <location evidence="1">Cell membrane</location>
        <topology evidence="1">Multi-pass membrane protein</topology>
    </subcellularLocation>
</comment>
<evidence type="ECO:0000256" key="2">
    <source>
        <dbReference type="ARBA" id="ARBA00008537"/>
    </source>
</evidence>
<protein>
    <submittedName>
        <fullName evidence="11">MFS transporter</fullName>
    </submittedName>
</protein>
<evidence type="ECO:0000256" key="8">
    <source>
        <dbReference type="SAM" id="MobiDB-lite"/>
    </source>
</evidence>
<feature type="transmembrane region" description="Helical" evidence="9">
    <location>
        <begin position="61"/>
        <end position="80"/>
    </location>
</feature>
<feature type="domain" description="Major facilitator superfamily (MFS) profile" evidence="10">
    <location>
        <begin position="26"/>
        <end position="537"/>
    </location>
</feature>
<dbReference type="OrthoDB" id="7375466at2"/>
<feature type="transmembrane region" description="Helical" evidence="9">
    <location>
        <begin position="180"/>
        <end position="197"/>
    </location>
</feature>
<dbReference type="Gene3D" id="1.20.1720.10">
    <property type="entry name" value="Multidrug resistance protein D"/>
    <property type="match status" value="1"/>
</dbReference>
<evidence type="ECO:0000313" key="12">
    <source>
        <dbReference type="Proteomes" id="UP000321798"/>
    </source>
</evidence>
<name>A0A512PFW8_9CELL</name>